<dbReference type="Proteomes" id="UP001515480">
    <property type="component" value="Unassembled WGS sequence"/>
</dbReference>
<keyword evidence="5" id="KW-0732">Signal</keyword>
<keyword evidence="2 4" id="KW-0378">Hydrolase</keyword>
<dbReference type="AlphaFoldDB" id="A0AB34JFS2"/>
<dbReference type="GO" id="GO:0005975">
    <property type="term" value="P:carbohydrate metabolic process"/>
    <property type="evidence" value="ECO:0007669"/>
    <property type="project" value="InterPro"/>
</dbReference>
<dbReference type="SUPFAM" id="SSF51445">
    <property type="entry name" value="(Trans)glycosidases"/>
    <property type="match status" value="1"/>
</dbReference>
<accession>A0AB34JFS2</accession>
<evidence type="ECO:0000256" key="5">
    <source>
        <dbReference type="SAM" id="SignalP"/>
    </source>
</evidence>
<evidence type="ECO:0000313" key="7">
    <source>
        <dbReference type="Proteomes" id="UP001515480"/>
    </source>
</evidence>
<comment type="catalytic activity">
    <reaction evidence="4">
        <text>Hydrolysis of terminal, non-reducing alpha-D-galactose residues in alpha-D-galactosides, including galactose oligosaccharides, galactomannans and galactolipids.</text>
        <dbReference type="EC" id="3.2.1.22"/>
    </reaction>
</comment>
<name>A0AB34JFS2_PRYPA</name>
<protein>
    <recommendedName>
        <fullName evidence="4">Alpha-galactosidase</fullName>
        <ecNumber evidence="4">3.2.1.22</ecNumber>
    </recommendedName>
    <alternativeName>
        <fullName evidence="4">Melibiase</fullName>
    </alternativeName>
</protein>
<evidence type="ECO:0000256" key="2">
    <source>
        <dbReference type="ARBA" id="ARBA00022801"/>
    </source>
</evidence>
<evidence type="ECO:0000313" key="6">
    <source>
        <dbReference type="EMBL" id="KAL1519778.1"/>
    </source>
</evidence>
<feature type="signal peptide" evidence="5">
    <location>
        <begin position="1"/>
        <end position="22"/>
    </location>
</feature>
<dbReference type="PANTHER" id="PTHR11452:SF33">
    <property type="entry name" value="ALPHA-GALACTOSIDASE 2"/>
    <property type="match status" value="1"/>
</dbReference>
<evidence type="ECO:0000256" key="1">
    <source>
        <dbReference type="ARBA" id="ARBA00009743"/>
    </source>
</evidence>
<comment type="caution">
    <text evidence="6">The sequence shown here is derived from an EMBL/GenBank/DDBJ whole genome shotgun (WGS) entry which is preliminary data.</text>
</comment>
<keyword evidence="7" id="KW-1185">Reference proteome</keyword>
<comment type="similarity">
    <text evidence="1 4">Belongs to the glycosyl hydrolase 27 family.</text>
</comment>
<gene>
    <name evidence="6" type="ORF">AB1Y20_023286</name>
</gene>
<proteinExistence type="inferred from homology"/>
<dbReference type="InterPro" id="IPR013785">
    <property type="entry name" value="Aldolase_TIM"/>
</dbReference>
<organism evidence="6 7">
    <name type="scientific">Prymnesium parvum</name>
    <name type="common">Toxic golden alga</name>
    <dbReference type="NCBI Taxonomy" id="97485"/>
    <lineage>
        <taxon>Eukaryota</taxon>
        <taxon>Haptista</taxon>
        <taxon>Haptophyta</taxon>
        <taxon>Prymnesiophyceae</taxon>
        <taxon>Prymnesiales</taxon>
        <taxon>Prymnesiaceae</taxon>
        <taxon>Prymnesium</taxon>
    </lineage>
</organism>
<reference evidence="6 7" key="1">
    <citation type="journal article" date="2024" name="Science">
        <title>Giant polyketide synthase enzymes in the biosynthesis of giant marine polyether toxins.</title>
        <authorList>
            <person name="Fallon T.R."/>
            <person name="Shende V.V."/>
            <person name="Wierzbicki I.H."/>
            <person name="Pendleton A.L."/>
            <person name="Watervoot N.F."/>
            <person name="Auber R.P."/>
            <person name="Gonzalez D.J."/>
            <person name="Wisecaver J.H."/>
            <person name="Moore B.S."/>
        </authorList>
    </citation>
    <scope>NUCLEOTIDE SEQUENCE [LARGE SCALE GENOMIC DNA]</scope>
    <source>
        <strain evidence="6 7">12B1</strain>
    </source>
</reference>
<feature type="chain" id="PRO_5044326642" description="Alpha-galactosidase" evidence="5">
    <location>
        <begin position="23"/>
        <end position="213"/>
    </location>
</feature>
<keyword evidence="4" id="KW-1015">Disulfide bond</keyword>
<sequence length="213" mass="23884">MRARRQYSAWLPLGATVPLVCGLHNSIYYERPPMGWRSWNVFNADVTQELMQSVMDAAVRQRIGLDGQSISLAELGYVNIGLDDGWQACNAGVRGSFHDATGKPLINTERFPDLRRMTAYGHDKGLRVGFYANNCICGEVGPTGSDDPDAILEHYVEDVRMIVDYGFDGVKVDACGQYLDMRLWARLLNETGRQVLLENCHWGMQLRLPVKAS</sequence>
<dbReference type="InterPro" id="IPR017853">
    <property type="entry name" value="GH"/>
</dbReference>
<dbReference type="PRINTS" id="PR00740">
    <property type="entry name" value="GLHYDRLASE27"/>
</dbReference>
<dbReference type="EC" id="3.2.1.22" evidence="4"/>
<evidence type="ECO:0000256" key="3">
    <source>
        <dbReference type="ARBA" id="ARBA00023295"/>
    </source>
</evidence>
<dbReference type="EMBL" id="JBGBPQ010000009">
    <property type="protein sequence ID" value="KAL1519778.1"/>
    <property type="molecule type" value="Genomic_DNA"/>
</dbReference>
<dbReference type="PANTHER" id="PTHR11452">
    <property type="entry name" value="ALPHA-GALACTOSIDASE/ALPHA-N-ACETYLGALACTOSAMINIDASE"/>
    <property type="match status" value="1"/>
</dbReference>
<keyword evidence="3 4" id="KW-0326">Glycosidase</keyword>
<dbReference type="InterPro" id="IPR002241">
    <property type="entry name" value="Glyco_hydro_27"/>
</dbReference>
<evidence type="ECO:0000256" key="4">
    <source>
        <dbReference type="RuleBase" id="RU361168"/>
    </source>
</evidence>
<dbReference type="Gene3D" id="3.20.20.70">
    <property type="entry name" value="Aldolase class I"/>
    <property type="match status" value="1"/>
</dbReference>
<dbReference type="Pfam" id="PF16499">
    <property type="entry name" value="Melibiase_2"/>
    <property type="match status" value="1"/>
</dbReference>
<dbReference type="GO" id="GO:0004557">
    <property type="term" value="F:alpha-galactosidase activity"/>
    <property type="evidence" value="ECO:0007669"/>
    <property type="project" value="UniProtKB-EC"/>
</dbReference>